<dbReference type="EMBL" id="JAUCEY010000008">
    <property type="protein sequence ID" value="MDM5452710.1"/>
    <property type="molecule type" value="Genomic_DNA"/>
</dbReference>
<evidence type="ECO:0000256" key="2">
    <source>
        <dbReference type="ARBA" id="ARBA00022475"/>
    </source>
</evidence>
<feature type="transmembrane region" description="Helical" evidence="6">
    <location>
        <begin position="427"/>
        <end position="448"/>
    </location>
</feature>
<dbReference type="AlphaFoldDB" id="A0AAW7I9C9"/>
<evidence type="ECO:0000256" key="5">
    <source>
        <dbReference type="ARBA" id="ARBA00023136"/>
    </source>
</evidence>
<feature type="transmembrane region" description="Helical" evidence="6">
    <location>
        <begin position="339"/>
        <end position="357"/>
    </location>
</feature>
<feature type="transmembrane region" description="Helical" evidence="6">
    <location>
        <begin position="460"/>
        <end position="483"/>
    </location>
</feature>
<keyword evidence="3 6" id="KW-0812">Transmembrane</keyword>
<comment type="caution">
    <text evidence="7">The sequence shown here is derived from an EMBL/GenBank/DDBJ whole genome shotgun (WGS) entry which is preliminary data.</text>
</comment>
<feature type="transmembrane region" description="Helical" evidence="6">
    <location>
        <begin position="119"/>
        <end position="141"/>
    </location>
</feature>
<dbReference type="PANTHER" id="PTHR30250">
    <property type="entry name" value="PST FAMILY PREDICTED COLANIC ACID TRANSPORTER"/>
    <property type="match status" value="1"/>
</dbReference>
<evidence type="ECO:0000313" key="7">
    <source>
        <dbReference type="EMBL" id="MDM5452710.1"/>
    </source>
</evidence>
<comment type="subcellular location">
    <subcellularLocation>
        <location evidence="1">Cell membrane</location>
        <topology evidence="1">Multi-pass membrane protein</topology>
    </subcellularLocation>
</comment>
<feature type="transmembrane region" description="Helical" evidence="6">
    <location>
        <begin position="90"/>
        <end position="113"/>
    </location>
</feature>
<accession>A0AAW7I9C9</accession>
<gene>
    <name evidence="7" type="ORF">QUF89_11010</name>
</gene>
<protein>
    <submittedName>
        <fullName evidence="7">Polysaccharide biosynthesis C-terminal domain-containing protein</fullName>
    </submittedName>
</protein>
<keyword evidence="2" id="KW-1003">Cell membrane</keyword>
<feature type="transmembrane region" description="Helical" evidence="6">
    <location>
        <begin position="12"/>
        <end position="37"/>
    </location>
</feature>
<proteinExistence type="predicted"/>
<feature type="transmembrane region" description="Helical" evidence="6">
    <location>
        <begin position="378"/>
        <end position="407"/>
    </location>
</feature>
<feature type="transmembrane region" description="Helical" evidence="6">
    <location>
        <begin position="259"/>
        <end position="281"/>
    </location>
</feature>
<evidence type="ECO:0000256" key="4">
    <source>
        <dbReference type="ARBA" id="ARBA00022989"/>
    </source>
</evidence>
<reference evidence="7" key="1">
    <citation type="submission" date="2023-06" db="EMBL/GenBank/DDBJ databases">
        <title>Comparative genomics of Bacillaceae isolates and their secondary metabolite potential.</title>
        <authorList>
            <person name="Song L."/>
            <person name="Nielsen L.J."/>
            <person name="Mohite O."/>
            <person name="Xu X."/>
            <person name="Weber T."/>
            <person name="Kovacs A.T."/>
        </authorList>
    </citation>
    <scope>NUCLEOTIDE SEQUENCE</scope>
    <source>
        <strain evidence="7">D8_B_37</strain>
    </source>
</reference>
<keyword evidence="4 6" id="KW-1133">Transmembrane helix</keyword>
<feature type="transmembrane region" description="Helical" evidence="6">
    <location>
        <begin position="302"/>
        <end position="327"/>
    </location>
</feature>
<keyword evidence="5 6" id="KW-0472">Membrane</keyword>
<dbReference type="InterPro" id="IPR050833">
    <property type="entry name" value="Poly_Biosynth_Transport"/>
</dbReference>
<evidence type="ECO:0000313" key="8">
    <source>
        <dbReference type="Proteomes" id="UP001234602"/>
    </source>
</evidence>
<sequence>MRSKKALLNISFSFLLQLVTIVSSFIIPIYIIGTFGSNVNGVIVSITQFLSYITLLESGVGGVVRAALYKPLANKDVIQISRIIKASEKFFKVIAYFFIGYILIIAFLFPSIVTSEFEGIYLTILVLIIGTSTFIQYYFGITYSVLLQADQSIYITSFFQILTLILNTIITVVLINMGFGIHIVMLGSAAIFVLRPILLQIYVKRRYKLISNCKEDSTSIKQRWDGLGHHIAFFLHRNTAVVVLTFFTNIREVSVYSVYYMVVIGIQKFVNTFTSGVEAMFGDMIAKGEKTALQRNFRLFEFVSYTATTVLFTSTALLILPFVQIYTDGITDADYYRPIFAYVLVAAEAIYCIRLPYHAVVLAAGHFKQTKKGAYTEAIINIVLSIILVNFMGILGAAIATFVAMIYRTVQYAVYLSKNILQRDILVFIKRILVSLIAVLMTVLFLKLVPILEINTYVDWVAYAIIITIISLIINIFLSLIFYNDDLRRIMGLVKRFTTKKENKNK</sequence>
<evidence type="ECO:0000256" key="3">
    <source>
        <dbReference type="ARBA" id="ARBA00022692"/>
    </source>
</evidence>
<feature type="transmembrane region" description="Helical" evidence="6">
    <location>
        <begin position="153"/>
        <end position="175"/>
    </location>
</feature>
<dbReference type="GO" id="GO:0005886">
    <property type="term" value="C:plasma membrane"/>
    <property type="evidence" value="ECO:0007669"/>
    <property type="project" value="UniProtKB-SubCell"/>
</dbReference>
<feature type="transmembrane region" description="Helical" evidence="6">
    <location>
        <begin position="181"/>
        <end position="203"/>
    </location>
</feature>
<dbReference type="Proteomes" id="UP001234602">
    <property type="component" value="Unassembled WGS sequence"/>
</dbReference>
<evidence type="ECO:0000256" key="1">
    <source>
        <dbReference type="ARBA" id="ARBA00004651"/>
    </source>
</evidence>
<organism evidence="7 8">
    <name type="scientific">Peribacillus simplex</name>
    <dbReference type="NCBI Taxonomy" id="1478"/>
    <lineage>
        <taxon>Bacteria</taxon>
        <taxon>Bacillati</taxon>
        <taxon>Bacillota</taxon>
        <taxon>Bacilli</taxon>
        <taxon>Bacillales</taxon>
        <taxon>Bacillaceae</taxon>
        <taxon>Peribacillus</taxon>
    </lineage>
</organism>
<dbReference type="PANTHER" id="PTHR30250:SF26">
    <property type="entry name" value="PSMA PROTEIN"/>
    <property type="match status" value="1"/>
</dbReference>
<dbReference type="RefSeq" id="WP_289319999.1">
    <property type="nucleotide sequence ID" value="NZ_JAUCEY010000008.1"/>
</dbReference>
<name>A0AAW7I9C9_9BACI</name>
<evidence type="ECO:0000256" key="6">
    <source>
        <dbReference type="SAM" id="Phobius"/>
    </source>
</evidence>
<feature type="transmembrane region" description="Helical" evidence="6">
    <location>
        <begin position="49"/>
        <end position="69"/>
    </location>
</feature>